<dbReference type="SUPFAM" id="SSF53056">
    <property type="entry name" value="beta-carbonic anhydrase, cab"/>
    <property type="match status" value="1"/>
</dbReference>
<evidence type="ECO:0000256" key="4">
    <source>
        <dbReference type="ARBA" id="ARBA00022833"/>
    </source>
</evidence>
<evidence type="ECO:0000313" key="9">
    <source>
        <dbReference type="RefSeq" id="XP_023177070.1"/>
    </source>
</evidence>
<dbReference type="EC" id="4.2.1.1" evidence="2"/>
<evidence type="ECO:0000256" key="2">
    <source>
        <dbReference type="ARBA" id="ARBA00012925"/>
    </source>
</evidence>
<dbReference type="InterPro" id="IPR001765">
    <property type="entry name" value="Carbonic_anhydrase"/>
</dbReference>
<keyword evidence="4 7" id="KW-0862">Zinc</keyword>
<dbReference type="GO" id="GO:0004089">
    <property type="term" value="F:carbonate dehydratase activity"/>
    <property type="evidence" value="ECO:0007669"/>
    <property type="project" value="UniProtKB-EC"/>
</dbReference>
<reference evidence="9" key="1">
    <citation type="submission" date="2025-08" db="UniProtKB">
        <authorList>
            <consortium name="RefSeq"/>
        </authorList>
    </citation>
    <scope>IDENTIFICATION</scope>
    <source>
        <strain evidence="9">15085-1641.00</strain>
        <tissue evidence="9">Whole body</tissue>
    </source>
</reference>
<name>A0A6J1MDT1_DROHY</name>
<evidence type="ECO:0000256" key="5">
    <source>
        <dbReference type="ARBA" id="ARBA00023239"/>
    </source>
</evidence>
<evidence type="ECO:0000256" key="3">
    <source>
        <dbReference type="ARBA" id="ARBA00022723"/>
    </source>
</evidence>
<sequence length="81" mass="9375">MERILRGIMRYRNTTREQMVKEFQKVRDHPEPKAVFFTCMDSRMIPTRYTDTHVGDMFVGGAKCGKSDTARPALPGRVLQL</sequence>
<comment type="cofactor">
    <cofactor evidence="7">
        <name>Zn(2+)</name>
        <dbReference type="ChEBI" id="CHEBI:29105"/>
    </cofactor>
    <text evidence="7">Binds 1 zinc ion per subunit.</text>
</comment>
<accession>A0A6J1MDT1</accession>
<gene>
    <name evidence="9" type="primary">LOC111603632</name>
</gene>
<comment type="catalytic activity">
    <reaction evidence="6">
        <text>hydrogencarbonate + H(+) = CO2 + H2O</text>
        <dbReference type="Rhea" id="RHEA:10748"/>
        <dbReference type="ChEBI" id="CHEBI:15377"/>
        <dbReference type="ChEBI" id="CHEBI:15378"/>
        <dbReference type="ChEBI" id="CHEBI:16526"/>
        <dbReference type="ChEBI" id="CHEBI:17544"/>
        <dbReference type="EC" id="4.2.1.1"/>
    </reaction>
</comment>
<comment type="similarity">
    <text evidence="1">Belongs to the beta-class carbonic anhydrase family.</text>
</comment>
<evidence type="ECO:0000256" key="1">
    <source>
        <dbReference type="ARBA" id="ARBA00006217"/>
    </source>
</evidence>
<dbReference type="OrthoDB" id="10020193at2759"/>
<dbReference type="GO" id="GO:0008270">
    <property type="term" value="F:zinc ion binding"/>
    <property type="evidence" value="ECO:0007669"/>
    <property type="project" value="InterPro"/>
</dbReference>
<protein>
    <recommendedName>
        <fullName evidence="2">carbonic anhydrase</fullName>
        <ecNumber evidence="2">4.2.1.1</ecNumber>
    </recommendedName>
</protein>
<evidence type="ECO:0000256" key="7">
    <source>
        <dbReference type="PIRSR" id="PIRSR601765-1"/>
    </source>
</evidence>
<dbReference type="InterPro" id="IPR036874">
    <property type="entry name" value="Carbonic_anhydrase_sf"/>
</dbReference>
<organism evidence="8 9">
    <name type="scientific">Drosophila hydei</name>
    <name type="common">Fruit fly</name>
    <dbReference type="NCBI Taxonomy" id="7224"/>
    <lineage>
        <taxon>Eukaryota</taxon>
        <taxon>Metazoa</taxon>
        <taxon>Ecdysozoa</taxon>
        <taxon>Arthropoda</taxon>
        <taxon>Hexapoda</taxon>
        <taxon>Insecta</taxon>
        <taxon>Pterygota</taxon>
        <taxon>Neoptera</taxon>
        <taxon>Endopterygota</taxon>
        <taxon>Diptera</taxon>
        <taxon>Brachycera</taxon>
        <taxon>Muscomorpha</taxon>
        <taxon>Ephydroidea</taxon>
        <taxon>Drosophilidae</taxon>
        <taxon>Drosophila</taxon>
    </lineage>
</organism>
<feature type="binding site" evidence="7">
    <location>
        <position position="39"/>
    </location>
    <ligand>
        <name>Zn(2+)</name>
        <dbReference type="ChEBI" id="CHEBI:29105"/>
    </ligand>
</feature>
<keyword evidence="8" id="KW-1185">Reference proteome</keyword>
<dbReference type="Gene3D" id="3.40.1050.10">
    <property type="entry name" value="Carbonic anhydrase"/>
    <property type="match status" value="1"/>
</dbReference>
<dbReference type="GeneID" id="111603632"/>
<dbReference type="CTD" id="41070"/>
<keyword evidence="3 7" id="KW-0479">Metal-binding</keyword>
<dbReference type="PANTHER" id="PTHR11002:SF76">
    <property type="entry name" value="CARBONIC ANHYDRASE"/>
    <property type="match status" value="1"/>
</dbReference>
<dbReference type="FunFam" id="3.40.1050.10:FF:000020">
    <property type="entry name" value="Carbonic anhydrase"/>
    <property type="match status" value="1"/>
</dbReference>
<keyword evidence="5" id="KW-0456">Lyase</keyword>
<dbReference type="AlphaFoldDB" id="A0A6J1MDT1"/>
<proteinExistence type="inferred from homology"/>
<dbReference type="RefSeq" id="XP_023177070.1">
    <property type="nucleotide sequence ID" value="XM_023321302.2"/>
</dbReference>
<dbReference type="Proteomes" id="UP000504633">
    <property type="component" value="Unplaced"/>
</dbReference>
<evidence type="ECO:0000313" key="8">
    <source>
        <dbReference type="Proteomes" id="UP000504633"/>
    </source>
</evidence>
<dbReference type="PANTHER" id="PTHR11002">
    <property type="entry name" value="CARBONIC ANHYDRASE"/>
    <property type="match status" value="1"/>
</dbReference>
<feature type="binding site" evidence="7">
    <location>
        <position position="41"/>
    </location>
    <ligand>
        <name>Zn(2+)</name>
        <dbReference type="ChEBI" id="CHEBI:29105"/>
    </ligand>
</feature>
<evidence type="ECO:0000256" key="6">
    <source>
        <dbReference type="ARBA" id="ARBA00048348"/>
    </source>
</evidence>